<sequence>MPIVVGVVFKRAGKVYYFDPDGIDLKSGEKVVVKTSRGMEFGEVVSSPTEVPDEEIIALLKKVVRRASDDDKSQLTKNKQKEKEAFRVAEEKIAKHRLPMKLIEVEYVFDGSKIIFYFTSDGRVDFRELVKDLASVFRTRIELRQIGVRDEAKMVGGLGPCGQRLCCTVFLGDFEPVSIRMAKEQDLPLNPLKISGICGRLMCCLKYEYEAYQDFKKRAPRRGTRLTTEFGTARIVEFNVPKETVIAELESGQRIEMPLADALGCKCKAPCKPDSCCGNGGKPKIELEDSVDIPEDRGADEKGVVEDRGIIEDKGIVGDVGFAEDDEVNEVNEVVGDEAVVADGDVVGDEEALEDEEVIVDAGGNGDKPKVDEIDDGIPSKNGDSD</sequence>
<dbReference type="InterPro" id="IPR007557">
    <property type="entry name" value="PSP1_C"/>
</dbReference>
<dbReference type="NCBIfam" id="NF041131">
    <property type="entry name" value="RicT_YaaT_fam"/>
    <property type="match status" value="1"/>
</dbReference>
<feature type="region of interest" description="Disordered" evidence="1">
    <location>
        <begin position="348"/>
        <end position="386"/>
    </location>
</feature>
<evidence type="ECO:0000259" key="2">
    <source>
        <dbReference type="PROSITE" id="PS51411"/>
    </source>
</evidence>
<dbReference type="PANTHER" id="PTHR43830">
    <property type="entry name" value="PROTEIN PSP1"/>
    <property type="match status" value="1"/>
</dbReference>
<dbReference type="PANTHER" id="PTHR43830:SF3">
    <property type="entry name" value="PROTEIN PSP1"/>
    <property type="match status" value="1"/>
</dbReference>
<reference evidence="4" key="1">
    <citation type="submission" date="2017-09" db="EMBL/GenBank/DDBJ databases">
        <title>Depth-based differentiation of microbial function through sediment-hosted aquifers and enrichment of novel symbionts in the deep terrestrial subsurface.</title>
        <authorList>
            <person name="Probst A.J."/>
            <person name="Ladd B."/>
            <person name="Jarett J.K."/>
            <person name="Geller-Mcgrath D.E."/>
            <person name="Sieber C.M.K."/>
            <person name="Emerson J.B."/>
            <person name="Anantharaman K."/>
            <person name="Thomas B.C."/>
            <person name="Malmstrom R."/>
            <person name="Stieglmeier M."/>
            <person name="Klingl A."/>
            <person name="Woyke T."/>
            <person name="Ryan C.M."/>
            <person name="Banfield J.F."/>
        </authorList>
    </citation>
    <scope>NUCLEOTIDE SEQUENCE [LARGE SCALE GENOMIC DNA]</scope>
</reference>
<organism evidence="3 4">
    <name type="scientific">Candidatus Aquicultor secundus</name>
    <dbReference type="NCBI Taxonomy" id="1973895"/>
    <lineage>
        <taxon>Bacteria</taxon>
        <taxon>Bacillati</taxon>
        <taxon>Actinomycetota</taxon>
        <taxon>Candidatus Aquicultoria</taxon>
        <taxon>Candidatus Aquicultorales</taxon>
        <taxon>Candidatus Aquicultoraceae</taxon>
        <taxon>Candidatus Aquicultor</taxon>
    </lineage>
</organism>
<protein>
    <submittedName>
        <fullName evidence="3">Stage 0 sporulation protein</fullName>
    </submittedName>
</protein>
<name>A0A2M7T8X9_9ACTN</name>
<gene>
    <name evidence="3" type="ORF">COY37_03810</name>
</gene>
<dbReference type="Proteomes" id="UP000230956">
    <property type="component" value="Unassembled WGS sequence"/>
</dbReference>
<dbReference type="GO" id="GO:0005737">
    <property type="term" value="C:cytoplasm"/>
    <property type="evidence" value="ECO:0007669"/>
    <property type="project" value="TreeGrafter"/>
</dbReference>
<dbReference type="EMBL" id="PFNG01000091">
    <property type="protein sequence ID" value="PIZ40424.1"/>
    <property type="molecule type" value="Genomic_DNA"/>
</dbReference>
<accession>A0A2M7T8X9</accession>
<dbReference type="AlphaFoldDB" id="A0A2M7T8X9"/>
<comment type="caution">
    <text evidence="3">The sequence shown here is derived from an EMBL/GenBank/DDBJ whole genome shotgun (WGS) entry which is preliminary data.</text>
</comment>
<dbReference type="Pfam" id="PF04468">
    <property type="entry name" value="PSP1"/>
    <property type="match status" value="1"/>
</dbReference>
<dbReference type="PROSITE" id="PS51411">
    <property type="entry name" value="PSP1_C"/>
    <property type="match status" value="1"/>
</dbReference>
<evidence type="ECO:0000256" key="1">
    <source>
        <dbReference type="SAM" id="MobiDB-lite"/>
    </source>
</evidence>
<dbReference type="InterPro" id="IPR047767">
    <property type="entry name" value="PSP1-like"/>
</dbReference>
<evidence type="ECO:0000313" key="3">
    <source>
        <dbReference type="EMBL" id="PIZ40424.1"/>
    </source>
</evidence>
<evidence type="ECO:0000313" key="4">
    <source>
        <dbReference type="Proteomes" id="UP000230956"/>
    </source>
</evidence>
<feature type="domain" description="PSP1 C-terminal" evidence="2">
    <location>
        <begin position="61"/>
        <end position="146"/>
    </location>
</feature>
<feature type="compositionally biased region" description="Acidic residues" evidence="1">
    <location>
        <begin position="348"/>
        <end position="359"/>
    </location>
</feature>
<proteinExistence type="predicted"/>